<protein>
    <submittedName>
        <fullName evidence="2">Uncharacterized protein</fullName>
    </submittedName>
</protein>
<evidence type="ECO:0000256" key="1">
    <source>
        <dbReference type="SAM" id="Coils"/>
    </source>
</evidence>
<evidence type="ECO:0000313" key="3">
    <source>
        <dbReference type="Proteomes" id="UP000824115"/>
    </source>
</evidence>
<reference evidence="2" key="1">
    <citation type="journal article" date="2021" name="PeerJ">
        <title>Extensive microbial diversity within the chicken gut microbiome revealed by metagenomics and culture.</title>
        <authorList>
            <person name="Gilroy R."/>
            <person name="Ravi A."/>
            <person name="Getino M."/>
            <person name="Pursley I."/>
            <person name="Horton D.L."/>
            <person name="Alikhan N.F."/>
            <person name="Baker D."/>
            <person name="Gharbi K."/>
            <person name="Hall N."/>
            <person name="Watson M."/>
            <person name="Adriaenssens E.M."/>
            <person name="Foster-Nyarko E."/>
            <person name="Jarju S."/>
            <person name="Secka A."/>
            <person name="Antonio M."/>
            <person name="Oren A."/>
            <person name="Chaudhuri R.R."/>
            <person name="La Ragione R."/>
            <person name="Hildebrand F."/>
            <person name="Pallen M.J."/>
        </authorList>
    </citation>
    <scope>NUCLEOTIDE SEQUENCE</scope>
    <source>
        <strain evidence="2">Gambia16-554</strain>
    </source>
</reference>
<accession>A0A9D2GQU0</accession>
<organism evidence="2 3">
    <name type="scientific">Candidatus Coprenecus stercoravium</name>
    <dbReference type="NCBI Taxonomy" id="2840735"/>
    <lineage>
        <taxon>Bacteria</taxon>
        <taxon>Pseudomonadati</taxon>
        <taxon>Bacteroidota</taxon>
        <taxon>Bacteroidia</taxon>
        <taxon>Bacteroidales</taxon>
        <taxon>Rikenellaceae</taxon>
        <taxon>Rikenellaceae incertae sedis</taxon>
        <taxon>Candidatus Coprenecus</taxon>
    </lineage>
</organism>
<dbReference type="AlphaFoldDB" id="A0A9D2GQU0"/>
<proteinExistence type="predicted"/>
<gene>
    <name evidence="2" type="ORF">IAC04_03690</name>
</gene>
<dbReference type="Proteomes" id="UP000824115">
    <property type="component" value="Unassembled WGS sequence"/>
</dbReference>
<reference evidence="2" key="2">
    <citation type="submission" date="2021-04" db="EMBL/GenBank/DDBJ databases">
        <authorList>
            <person name="Gilroy R."/>
        </authorList>
    </citation>
    <scope>NUCLEOTIDE SEQUENCE</scope>
    <source>
        <strain evidence="2">Gambia16-554</strain>
    </source>
</reference>
<evidence type="ECO:0000313" key="2">
    <source>
        <dbReference type="EMBL" id="HIZ85574.1"/>
    </source>
</evidence>
<sequence>MKKLLITAIIIITAAVCGNAESRTFVREYYYQAGESDSKISSRTKALTEVKRLLLEEIGVYLESYINYSVEQDNDRISNQFLKKEIEQISAGITETTILEENWTGVEYYIKAEITVDPEDVVRQLNRSIEQRKASVVVDSLNMLLTEANISIKAKESEIASLRQSLENEQAKLHRQEENIQRLNQELSGLKSRYSQIAKQEQAVQSEIDRIRRAFNQSTTKASQVLIGMNKDDVIRLCGEPRSSKIIVSTVETATYDAWNYGDITIIFDEPARDTGLVIKGVNSSELNSRKEIGYCRNILKSLYSK</sequence>
<dbReference type="EMBL" id="DXAW01000072">
    <property type="protein sequence ID" value="HIZ85574.1"/>
    <property type="molecule type" value="Genomic_DNA"/>
</dbReference>
<feature type="coiled-coil region" evidence="1">
    <location>
        <begin position="145"/>
        <end position="200"/>
    </location>
</feature>
<keyword evidence="1" id="KW-0175">Coiled coil</keyword>
<comment type="caution">
    <text evidence="2">The sequence shown here is derived from an EMBL/GenBank/DDBJ whole genome shotgun (WGS) entry which is preliminary data.</text>
</comment>
<name>A0A9D2GQU0_9BACT</name>